<evidence type="ECO:0000313" key="4">
    <source>
        <dbReference type="Proteomes" id="UP000533533"/>
    </source>
</evidence>
<sequence length="49" mass="5550">MDAKPPRIPTPDKVFSPDPEPVAVEFLGDELPAHVRAFLDEQRKAHEQK</sequence>
<comment type="caution">
    <text evidence="2">The sequence shown here is derived from an EMBL/GenBank/DDBJ whole genome shotgun (WGS) entry which is preliminary data.</text>
</comment>
<reference evidence="2 3" key="1">
    <citation type="submission" date="2018-06" db="EMBL/GenBank/DDBJ databases">
        <title>Genomic Encyclopedia of Type Strains, Phase IV (KMG-V): Genome sequencing to study the core and pangenomes of soil and plant-associated prokaryotes.</title>
        <authorList>
            <person name="Whitman W."/>
        </authorList>
    </citation>
    <scope>NUCLEOTIDE SEQUENCE [LARGE SCALE GENOMIC DNA]</scope>
    <source>
        <strain evidence="2 3">SRCL-318</strain>
        <strain evidence="1 4">SRMrh-85</strain>
    </source>
</reference>
<dbReference type="EMBL" id="JACHVZ010000012">
    <property type="protein sequence ID" value="MBB2930110.1"/>
    <property type="molecule type" value="Genomic_DNA"/>
</dbReference>
<evidence type="ECO:0000313" key="2">
    <source>
        <dbReference type="EMBL" id="PYE23811.1"/>
    </source>
</evidence>
<dbReference type="RefSeq" id="WP_028226747.1">
    <property type="nucleotide sequence ID" value="NZ_JACHVZ010000012.1"/>
</dbReference>
<protein>
    <submittedName>
        <fullName evidence="2">Uncharacterized protein</fullName>
    </submittedName>
</protein>
<dbReference type="Proteomes" id="UP000247772">
    <property type="component" value="Unassembled WGS sequence"/>
</dbReference>
<gene>
    <name evidence="2" type="ORF">C7410_107185</name>
    <name evidence="1" type="ORF">FHX59_004558</name>
</gene>
<name>A0A2U0ZU73_9BURK</name>
<keyword evidence="4" id="KW-1185">Reference proteome</keyword>
<dbReference type="Proteomes" id="UP000533533">
    <property type="component" value="Unassembled WGS sequence"/>
</dbReference>
<evidence type="ECO:0000313" key="1">
    <source>
        <dbReference type="EMBL" id="MBB2930110.1"/>
    </source>
</evidence>
<proteinExistence type="predicted"/>
<dbReference type="AlphaFoldDB" id="A0A2U0ZU73"/>
<accession>A0A2U0ZU73</accession>
<dbReference type="EMBL" id="QJSQ01000007">
    <property type="protein sequence ID" value="PYE23811.1"/>
    <property type="molecule type" value="Genomic_DNA"/>
</dbReference>
<evidence type="ECO:0000313" key="3">
    <source>
        <dbReference type="Proteomes" id="UP000247772"/>
    </source>
</evidence>
<organism evidence="2 3">
    <name type="scientific">Paraburkholderia silvatlantica</name>
    <dbReference type="NCBI Taxonomy" id="321895"/>
    <lineage>
        <taxon>Bacteria</taxon>
        <taxon>Pseudomonadati</taxon>
        <taxon>Pseudomonadota</taxon>
        <taxon>Betaproteobacteria</taxon>
        <taxon>Burkholderiales</taxon>
        <taxon>Burkholderiaceae</taxon>
        <taxon>Paraburkholderia</taxon>
    </lineage>
</organism>